<sequence>MTYRSEALRNLILHPEEQSLAEKSDHSSMSGTVKTQALTPLETPDSNLTSRWIQAFILNLMVLQRTLNPRNEAMKGAWYPGHIPNSIPDAESLRAELRCILGPL</sequence>
<feature type="compositionally biased region" description="Basic and acidic residues" evidence="1">
    <location>
        <begin position="14"/>
        <end position="26"/>
    </location>
</feature>
<organism evidence="2 3">
    <name type="scientific">Alligator mississippiensis</name>
    <name type="common">American alligator</name>
    <dbReference type="NCBI Taxonomy" id="8496"/>
    <lineage>
        <taxon>Eukaryota</taxon>
        <taxon>Metazoa</taxon>
        <taxon>Chordata</taxon>
        <taxon>Craniata</taxon>
        <taxon>Vertebrata</taxon>
        <taxon>Euteleostomi</taxon>
        <taxon>Archelosauria</taxon>
        <taxon>Archosauria</taxon>
        <taxon>Crocodylia</taxon>
        <taxon>Alligatoridae</taxon>
        <taxon>Alligatorinae</taxon>
        <taxon>Alligator</taxon>
    </lineage>
</organism>
<protein>
    <submittedName>
        <fullName evidence="2">Uncharacterized protein</fullName>
    </submittedName>
</protein>
<reference evidence="2 3" key="1">
    <citation type="journal article" date="2012" name="Genome Biol.">
        <title>Sequencing three crocodilian genomes to illuminate the evolution of archosaurs and amniotes.</title>
        <authorList>
            <person name="St John J.A."/>
            <person name="Braun E.L."/>
            <person name="Isberg S.R."/>
            <person name="Miles L.G."/>
            <person name="Chong A.Y."/>
            <person name="Gongora J."/>
            <person name="Dalzell P."/>
            <person name="Moran C."/>
            <person name="Bed'hom B."/>
            <person name="Abzhanov A."/>
            <person name="Burgess S.C."/>
            <person name="Cooksey A.M."/>
            <person name="Castoe T.A."/>
            <person name="Crawford N.G."/>
            <person name="Densmore L.D."/>
            <person name="Drew J.C."/>
            <person name="Edwards S.V."/>
            <person name="Faircloth B.C."/>
            <person name="Fujita M.K."/>
            <person name="Greenwold M.J."/>
            <person name="Hoffmann F.G."/>
            <person name="Howard J.M."/>
            <person name="Iguchi T."/>
            <person name="Janes D.E."/>
            <person name="Khan S.Y."/>
            <person name="Kohno S."/>
            <person name="de Koning A.J."/>
            <person name="Lance S.L."/>
            <person name="McCarthy F.M."/>
            <person name="McCormack J.E."/>
            <person name="Merchant M.E."/>
            <person name="Peterson D.G."/>
            <person name="Pollock D.D."/>
            <person name="Pourmand N."/>
            <person name="Raney B.J."/>
            <person name="Roessler K.A."/>
            <person name="Sanford J.R."/>
            <person name="Sawyer R.H."/>
            <person name="Schmidt C.J."/>
            <person name="Triplett E.W."/>
            <person name="Tuberville T.D."/>
            <person name="Venegas-Anaya M."/>
            <person name="Howard J.T."/>
            <person name="Jarvis E.D."/>
            <person name="Guillette L.J.Jr."/>
            <person name="Glenn T.C."/>
            <person name="Green R.E."/>
            <person name="Ray D.A."/>
        </authorList>
    </citation>
    <scope>NUCLEOTIDE SEQUENCE [LARGE SCALE GENOMIC DNA]</scope>
    <source>
        <strain evidence="2">KSC_2009_1</strain>
    </source>
</reference>
<evidence type="ECO:0000313" key="3">
    <source>
        <dbReference type="Proteomes" id="UP000050525"/>
    </source>
</evidence>
<evidence type="ECO:0000256" key="1">
    <source>
        <dbReference type="SAM" id="MobiDB-lite"/>
    </source>
</evidence>
<keyword evidence="3" id="KW-1185">Reference proteome</keyword>
<name>A0A151M3D4_ALLMI</name>
<evidence type="ECO:0000313" key="2">
    <source>
        <dbReference type="EMBL" id="KYO19039.1"/>
    </source>
</evidence>
<accession>A0A151M3D4</accession>
<dbReference type="AlphaFoldDB" id="A0A151M3D4"/>
<dbReference type="Proteomes" id="UP000050525">
    <property type="component" value="Unassembled WGS sequence"/>
</dbReference>
<comment type="caution">
    <text evidence="2">The sequence shown here is derived from an EMBL/GenBank/DDBJ whole genome shotgun (WGS) entry which is preliminary data.</text>
</comment>
<proteinExistence type="predicted"/>
<gene>
    <name evidence="2" type="ORF">Y1Q_0018983</name>
</gene>
<feature type="region of interest" description="Disordered" evidence="1">
    <location>
        <begin position="14"/>
        <end position="42"/>
    </location>
</feature>
<feature type="compositionally biased region" description="Polar residues" evidence="1">
    <location>
        <begin position="27"/>
        <end position="42"/>
    </location>
</feature>
<dbReference type="EMBL" id="AKHW03006769">
    <property type="protein sequence ID" value="KYO19039.1"/>
    <property type="molecule type" value="Genomic_DNA"/>
</dbReference>